<evidence type="ECO:0000313" key="4">
    <source>
        <dbReference type="Proteomes" id="UP001628156"/>
    </source>
</evidence>
<dbReference type="EMBL" id="BAAFRS010000001">
    <property type="protein sequence ID" value="GAB1218649.1"/>
    <property type="molecule type" value="Genomic_DNA"/>
</dbReference>
<sequence>MQHQQNESVSHTFDSSDNENLRISSYGIETFVSNYLNKHIGKINERLDKFCQQLNQFQNKMNDIEMSVIMLYSKDEIVEKMKEQINKFETMTLEKIREVKEKAKQSHEDITKRLKEQSKDIETNTANISINHLMIEDILENTQTLSNEYKELIRGIVEEEMMTEYLTQYEKHISFLTESRDVVLNERNTTSMSDTESCVIPKEVKYKDSEIISKHQINQLEEWTNRKIGNILFDSNIDSWKVNTSVFRERVMNKEHIIIIIDDEEGNKFGGYVNSKIDKAGEWISDSKSFVFSLESNGRLDGMMKFDIKDQQHAFGLGKQSYDWLFAFGYGNGFGDICAGKENYKTNSYCIQRSFEYEGISNALCGKLRPECFTPKRIIVIEMK</sequence>
<proteinExistence type="predicted"/>
<gene>
    <name evidence="3" type="ORF">ENUP19_0001G0017</name>
</gene>
<dbReference type="Pfam" id="PF07534">
    <property type="entry name" value="TLD"/>
    <property type="match status" value="1"/>
</dbReference>
<evidence type="ECO:0000313" key="3">
    <source>
        <dbReference type="EMBL" id="GAB1218649.1"/>
    </source>
</evidence>
<dbReference type="Proteomes" id="UP001628156">
    <property type="component" value="Unassembled WGS sequence"/>
</dbReference>
<reference evidence="3 4" key="1">
    <citation type="journal article" date="2019" name="PLoS Negl. Trop. Dis.">
        <title>Whole genome sequencing of Entamoeba nuttalli reveals mammalian host-related molecular signatures and a novel octapeptide-repeat surface protein.</title>
        <authorList>
            <person name="Tanaka M."/>
            <person name="Makiuchi T."/>
            <person name="Komiyama T."/>
            <person name="Shiina T."/>
            <person name="Osaki K."/>
            <person name="Tachibana H."/>
        </authorList>
    </citation>
    <scope>NUCLEOTIDE SEQUENCE [LARGE SCALE GENOMIC DNA]</scope>
    <source>
        <strain evidence="3 4">P19-061405</strain>
    </source>
</reference>
<keyword evidence="1" id="KW-0175">Coiled coil</keyword>
<dbReference type="InterPro" id="IPR006571">
    <property type="entry name" value="TLDc_dom"/>
</dbReference>
<feature type="coiled-coil region" evidence="1">
    <location>
        <begin position="93"/>
        <end position="120"/>
    </location>
</feature>
<comment type="caution">
    <text evidence="3">The sequence shown here is derived from an EMBL/GenBank/DDBJ whole genome shotgun (WGS) entry which is preliminary data.</text>
</comment>
<accession>A0ABQ0D712</accession>
<protein>
    <recommendedName>
        <fullName evidence="2">TLDc domain-containing protein</fullName>
    </recommendedName>
</protein>
<keyword evidence="4" id="KW-1185">Reference proteome</keyword>
<feature type="domain" description="TLDc" evidence="2">
    <location>
        <begin position="208"/>
        <end position="333"/>
    </location>
</feature>
<evidence type="ECO:0000259" key="2">
    <source>
        <dbReference type="Pfam" id="PF07534"/>
    </source>
</evidence>
<organism evidence="3 4">
    <name type="scientific">Entamoeba nuttalli</name>
    <dbReference type="NCBI Taxonomy" id="412467"/>
    <lineage>
        <taxon>Eukaryota</taxon>
        <taxon>Amoebozoa</taxon>
        <taxon>Evosea</taxon>
        <taxon>Archamoebae</taxon>
        <taxon>Mastigamoebida</taxon>
        <taxon>Entamoebidae</taxon>
        <taxon>Entamoeba</taxon>
    </lineage>
</organism>
<evidence type="ECO:0000256" key="1">
    <source>
        <dbReference type="SAM" id="Coils"/>
    </source>
</evidence>
<name>A0ABQ0D712_9EUKA</name>
<feature type="coiled-coil region" evidence="1">
    <location>
        <begin position="40"/>
        <end position="67"/>
    </location>
</feature>